<dbReference type="AlphaFoldDB" id="A0A133S4G7"/>
<gene>
    <name evidence="2" type="ORF">D2965_05525</name>
    <name evidence="1" type="ORF">HMPREF3233_01191</name>
</gene>
<dbReference type="STRING" id="39777.B7L28_08930"/>
<organism evidence="1">
    <name type="scientific">Veillonella atypica</name>
    <dbReference type="NCBI Taxonomy" id="39777"/>
    <lineage>
        <taxon>Bacteria</taxon>
        <taxon>Bacillati</taxon>
        <taxon>Bacillota</taxon>
        <taxon>Negativicutes</taxon>
        <taxon>Veillonellales</taxon>
        <taxon>Veillonellaceae</taxon>
        <taxon>Veillonella</taxon>
    </lineage>
</organism>
<dbReference type="PATRIC" id="fig|39777.7.peg.1158"/>
<accession>A0A133S4G7</accession>
<reference evidence="2 4" key="2">
    <citation type="submission" date="2018-09" db="EMBL/GenBank/DDBJ databases">
        <title>Genome sequence of Veillonella atypica isolated from periodontal Korean patients.</title>
        <authorList>
            <person name="Lee J.-H."/>
            <person name="Moon J.-H."/>
            <person name="Shin S.-Y."/>
        </authorList>
    </citation>
    <scope>NUCLEOTIDE SEQUENCE [LARGE SCALE GENOMIC DNA]</scope>
    <source>
        <strain evidence="2 4">KHUD_V1</strain>
    </source>
</reference>
<sequence>MAIDGVKIIDSDDGHDIYNAIVERYKDGVSVDTIISEILSEKQNFCTDEFYTEIYWTAVAYSLWKIGRLPDNVKEKALDIIAQGPHEFWLEIDGKAPEQRQKVLDKLAVQLQSENPKPIKVRKSKTKREPHFKVGDVLAVKFETEYGAVFVSEVDQSPRKIEYHLACTRLLQEEKPTMEQILNSKIACRKDNTNFGIDTDCWFNHKDLGMLLDDLEVIGTVELYPCKLWKLAPAGTLEDIYEEITDNPRVGKLRLVDTYELVKEVIEKL</sequence>
<evidence type="ECO:0000313" key="4">
    <source>
        <dbReference type="Proteomes" id="UP000277803"/>
    </source>
</evidence>
<evidence type="ECO:0000313" key="2">
    <source>
        <dbReference type="EMBL" id="RJY50543.1"/>
    </source>
</evidence>
<evidence type="ECO:0000313" key="1">
    <source>
        <dbReference type="EMBL" id="KXA63938.1"/>
    </source>
</evidence>
<comment type="caution">
    <text evidence="1">The sequence shown here is derived from an EMBL/GenBank/DDBJ whole genome shotgun (WGS) entry which is preliminary data.</text>
</comment>
<protein>
    <submittedName>
        <fullName evidence="1">Uncharacterized protein</fullName>
    </submittedName>
</protein>
<proteinExistence type="predicted"/>
<evidence type="ECO:0000313" key="3">
    <source>
        <dbReference type="Proteomes" id="UP000070226"/>
    </source>
</evidence>
<dbReference type="Proteomes" id="UP000070226">
    <property type="component" value="Unassembled WGS sequence"/>
</dbReference>
<dbReference type="EMBL" id="LRQT01000046">
    <property type="protein sequence ID" value="KXA63938.1"/>
    <property type="molecule type" value="Genomic_DNA"/>
</dbReference>
<reference evidence="1 3" key="1">
    <citation type="submission" date="2016-01" db="EMBL/GenBank/DDBJ databases">
        <authorList>
            <person name="Oliw E.H."/>
        </authorList>
    </citation>
    <scope>NUCLEOTIDE SEQUENCE [LARGE SCALE GENOMIC DNA]</scope>
    <source>
        <strain evidence="1 3">CMW7756B</strain>
    </source>
</reference>
<name>A0A133S4G7_9FIRM</name>
<dbReference type="EMBL" id="QXZZ01000026">
    <property type="protein sequence ID" value="RJY50543.1"/>
    <property type="molecule type" value="Genomic_DNA"/>
</dbReference>
<dbReference type="RefSeq" id="WP_060807630.1">
    <property type="nucleotide sequence ID" value="NZ_JAPVXY010000007.1"/>
</dbReference>
<dbReference type="Proteomes" id="UP000277803">
    <property type="component" value="Unassembled WGS sequence"/>
</dbReference>